<evidence type="ECO:0000313" key="3">
    <source>
        <dbReference type="Proteomes" id="UP000030653"/>
    </source>
</evidence>
<dbReference type="RefSeq" id="XP_040625171.1">
    <property type="nucleotide sequence ID" value="XM_040773818.1"/>
</dbReference>
<dbReference type="Proteomes" id="UP000030653">
    <property type="component" value="Unassembled WGS sequence"/>
</dbReference>
<keyword evidence="3" id="KW-1185">Reference proteome</keyword>
<gene>
    <name evidence="2" type="ORF">DACRYDRAFT_24726</name>
</gene>
<proteinExistence type="predicted"/>
<name>M5FRH2_DACPD</name>
<dbReference type="EMBL" id="JH795874">
    <property type="protein sequence ID" value="EJT98273.1"/>
    <property type="molecule type" value="Genomic_DNA"/>
</dbReference>
<organism evidence="2 3">
    <name type="scientific">Dacryopinax primogenitus (strain DJM 731)</name>
    <name type="common">Brown rot fungus</name>
    <dbReference type="NCBI Taxonomy" id="1858805"/>
    <lineage>
        <taxon>Eukaryota</taxon>
        <taxon>Fungi</taxon>
        <taxon>Dikarya</taxon>
        <taxon>Basidiomycota</taxon>
        <taxon>Agaricomycotina</taxon>
        <taxon>Dacrymycetes</taxon>
        <taxon>Dacrymycetales</taxon>
        <taxon>Dacrymycetaceae</taxon>
        <taxon>Dacryopinax</taxon>
    </lineage>
</organism>
<dbReference type="AlphaFoldDB" id="M5FRH2"/>
<accession>M5FRH2</accession>
<dbReference type="HOGENOM" id="CLU_1713187_0_0_1"/>
<dbReference type="GeneID" id="63688880"/>
<reference evidence="2 3" key="1">
    <citation type="journal article" date="2012" name="Science">
        <title>The Paleozoic origin of enzymatic lignin decomposition reconstructed from 31 fungal genomes.</title>
        <authorList>
            <person name="Floudas D."/>
            <person name="Binder M."/>
            <person name="Riley R."/>
            <person name="Barry K."/>
            <person name="Blanchette R.A."/>
            <person name="Henrissat B."/>
            <person name="Martinez A.T."/>
            <person name="Otillar R."/>
            <person name="Spatafora J.W."/>
            <person name="Yadav J.S."/>
            <person name="Aerts A."/>
            <person name="Benoit I."/>
            <person name="Boyd A."/>
            <person name="Carlson A."/>
            <person name="Copeland A."/>
            <person name="Coutinho P.M."/>
            <person name="de Vries R.P."/>
            <person name="Ferreira P."/>
            <person name="Findley K."/>
            <person name="Foster B."/>
            <person name="Gaskell J."/>
            <person name="Glotzer D."/>
            <person name="Gorecki P."/>
            <person name="Heitman J."/>
            <person name="Hesse C."/>
            <person name="Hori C."/>
            <person name="Igarashi K."/>
            <person name="Jurgens J.A."/>
            <person name="Kallen N."/>
            <person name="Kersten P."/>
            <person name="Kohler A."/>
            <person name="Kuees U."/>
            <person name="Kumar T.K.A."/>
            <person name="Kuo A."/>
            <person name="LaButti K."/>
            <person name="Larrondo L.F."/>
            <person name="Lindquist E."/>
            <person name="Ling A."/>
            <person name="Lombard V."/>
            <person name="Lucas S."/>
            <person name="Lundell T."/>
            <person name="Martin R."/>
            <person name="McLaughlin D.J."/>
            <person name="Morgenstern I."/>
            <person name="Morin E."/>
            <person name="Murat C."/>
            <person name="Nagy L.G."/>
            <person name="Nolan M."/>
            <person name="Ohm R.A."/>
            <person name="Patyshakuliyeva A."/>
            <person name="Rokas A."/>
            <person name="Ruiz-Duenas F.J."/>
            <person name="Sabat G."/>
            <person name="Salamov A."/>
            <person name="Samejima M."/>
            <person name="Schmutz J."/>
            <person name="Slot J.C."/>
            <person name="St John F."/>
            <person name="Stenlid J."/>
            <person name="Sun H."/>
            <person name="Sun S."/>
            <person name="Syed K."/>
            <person name="Tsang A."/>
            <person name="Wiebenga A."/>
            <person name="Young D."/>
            <person name="Pisabarro A."/>
            <person name="Eastwood D.C."/>
            <person name="Martin F."/>
            <person name="Cullen D."/>
            <person name="Grigoriev I.V."/>
            <person name="Hibbett D.S."/>
        </authorList>
    </citation>
    <scope>NUCLEOTIDE SEQUENCE [LARGE SCALE GENOMIC DNA]</scope>
    <source>
        <strain evidence="2 3">DJM-731 SS1</strain>
    </source>
</reference>
<protein>
    <submittedName>
        <fullName evidence="2">Uncharacterized protein</fullName>
    </submittedName>
</protein>
<sequence length="153" mass="17327">MPSVQSFAPNYTGSTTQRQGYRILKPDITQRSVSHVNKWSTSRNRASSPPTVRGNSLQQNDDLHIWTAKARYVFFRARFQKTSNFRSKGLILRLGSEDLATMGMEISVLLLSRQAHGGYVGCWDGLANRPNKRVERPEATLRVLVVRPRLAIN</sequence>
<evidence type="ECO:0000313" key="2">
    <source>
        <dbReference type="EMBL" id="EJT98273.1"/>
    </source>
</evidence>
<evidence type="ECO:0000256" key="1">
    <source>
        <dbReference type="SAM" id="MobiDB-lite"/>
    </source>
</evidence>
<feature type="region of interest" description="Disordered" evidence="1">
    <location>
        <begin position="34"/>
        <end position="56"/>
    </location>
</feature>